<evidence type="ECO:0000256" key="9">
    <source>
        <dbReference type="SAM" id="SignalP"/>
    </source>
</evidence>
<feature type="signal peptide" evidence="9">
    <location>
        <begin position="1"/>
        <end position="24"/>
    </location>
</feature>
<keyword evidence="4" id="KW-0675">Receptor</keyword>
<dbReference type="STRING" id="40148.A0A0D9YGR5"/>
<evidence type="ECO:0000256" key="2">
    <source>
        <dbReference type="ARBA" id="ARBA00012513"/>
    </source>
</evidence>
<keyword evidence="8" id="KW-1133">Transmembrane helix</keyword>
<keyword evidence="12" id="KW-1185">Reference proteome</keyword>
<comment type="catalytic activity">
    <reaction evidence="5">
        <text>L-threonyl-[protein] + ATP = O-phospho-L-threonyl-[protein] + ADP + H(+)</text>
        <dbReference type="Rhea" id="RHEA:46608"/>
        <dbReference type="Rhea" id="RHEA-COMP:11060"/>
        <dbReference type="Rhea" id="RHEA-COMP:11605"/>
        <dbReference type="ChEBI" id="CHEBI:15378"/>
        <dbReference type="ChEBI" id="CHEBI:30013"/>
        <dbReference type="ChEBI" id="CHEBI:30616"/>
        <dbReference type="ChEBI" id="CHEBI:61977"/>
        <dbReference type="ChEBI" id="CHEBI:456216"/>
        <dbReference type="EC" id="2.7.11.1"/>
    </reaction>
</comment>
<dbReference type="PANTHER" id="PTHR47976">
    <property type="entry name" value="G-TYPE LECTIN S-RECEPTOR-LIKE SERINE/THREONINE-PROTEIN KINASE SD2-5"/>
    <property type="match status" value="1"/>
</dbReference>
<dbReference type="GO" id="GO:0004674">
    <property type="term" value="F:protein serine/threonine kinase activity"/>
    <property type="evidence" value="ECO:0007669"/>
    <property type="project" value="UniProtKB-EC"/>
</dbReference>
<dbReference type="SMART" id="SM00108">
    <property type="entry name" value="B_lectin"/>
    <property type="match status" value="1"/>
</dbReference>
<dbReference type="InterPro" id="IPR051343">
    <property type="entry name" value="G-type_lectin_kinases/EP1-like"/>
</dbReference>
<feature type="compositionally biased region" description="Acidic residues" evidence="7">
    <location>
        <begin position="482"/>
        <end position="492"/>
    </location>
</feature>
<keyword evidence="8" id="KW-0812">Transmembrane</keyword>
<dbReference type="Pfam" id="PF01453">
    <property type="entry name" value="B_lectin"/>
    <property type="match status" value="1"/>
</dbReference>
<dbReference type="PANTHER" id="PTHR47976:SF120">
    <property type="entry name" value="G-TYPE LECTIN S-RECEPTOR-LIKE SERINE_THREONINE-PROTEIN KINASE SD2-5"/>
    <property type="match status" value="1"/>
</dbReference>
<evidence type="ECO:0000259" key="10">
    <source>
        <dbReference type="PROSITE" id="PS50927"/>
    </source>
</evidence>
<organism evidence="11">
    <name type="scientific">Oryza glumipatula</name>
    <dbReference type="NCBI Taxonomy" id="40148"/>
    <lineage>
        <taxon>Eukaryota</taxon>
        <taxon>Viridiplantae</taxon>
        <taxon>Streptophyta</taxon>
        <taxon>Embryophyta</taxon>
        <taxon>Tracheophyta</taxon>
        <taxon>Spermatophyta</taxon>
        <taxon>Magnoliopsida</taxon>
        <taxon>Liliopsida</taxon>
        <taxon>Poales</taxon>
        <taxon>Poaceae</taxon>
        <taxon>BOP clade</taxon>
        <taxon>Oryzoideae</taxon>
        <taxon>Oryzeae</taxon>
        <taxon>Oryzinae</taxon>
        <taxon>Oryza</taxon>
    </lineage>
</organism>
<dbReference type="HOGENOM" id="CLU_600472_0_0_1"/>
<evidence type="ECO:0000256" key="6">
    <source>
        <dbReference type="ARBA" id="ARBA00048679"/>
    </source>
</evidence>
<dbReference type="InterPro" id="IPR036426">
    <property type="entry name" value="Bulb-type_lectin_dom_sf"/>
</dbReference>
<comment type="catalytic activity">
    <reaction evidence="6">
        <text>L-seryl-[protein] + ATP = O-phospho-L-seryl-[protein] + ADP + H(+)</text>
        <dbReference type="Rhea" id="RHEA:17989"/>
        <dbReference type="Rhea" id="RHEA-COMP:9863"/>
        <dbReference type="Rhea" id="RHEA-COMP:11604"/>
        <dbReference type="ChEBI" id="CHEBI:15378"/>
        <dbReference type="ChEBI" id="CHEBI:29999"/>
        <dbReference type="ChEBI" id="CHEBI:30616"/>
        <dbReference type="ChEBI" id="CHEBI:83421"/>
        <dbReference type="ChEBI" id="CHEBI:456216"/>
        <dbReference type="EC" id="2.7.11.1"/>
    </reaction>
</comment>
<dbReference type="eggNOG" id="ENOG502QT4R">
    <property type="taxonomic scope" value="Eukaryota"/>
</dbReference>
<keyword evidence="8" id="KW-0472">Membrane</keyword>
<evidence type="ECO:0000256" key="4">
    <source>
        <dbReference type="ARBA" id="ARBA00023170"/>
    </source>
</evidence>
<accession>A0A0D9YGR5</accession>
<dbReference type="Proteomes" id="UP000026961">
    <property type="component" value="Chromosome 1"/>
</dbReference>
<dbReference type="EnsemblPlants" id="OGLUM01G39710.1">
    <property type="protein sequence ID" value="OGLUM01G39710.1"/>
    <property type="gene ID" value="OGLUM01G39710"/>
</dbReference>
<name>A0A0D9YGR5_9ORYZ</name>
<reference evidence="11" key="3">
    <citation type="submission" date="2018-05" db="EMBL/GenBank/DDBJ databases">
        <title>OgluRS3 (Oryza glumaepatula Reference Sequence Version 3).</title>
        <authorList>
            <person name="Zhang J."/>
            <person name="Kudrna D."/>
            <person name="Lee S."/>
            <person name="Talag J."/>
            <person name="Welchert J."/>
            <person name="Wing R.A."/>
        </authorList>
    </citation>
    <scope>NUCLEOTIDE SEQUENCE [LARGE SCALE GENOMIC DNA]</scope>
</reference>
<reference evidence="11" key="1">
    <citation type="submission" date="2013-08" db="EMBL/GenBank/DDBJ databases">
        <title>Oryza genome evolution.</title>
        <authorList>
            <person name="Wing R.A."/>
            <person name="Panaud O."/>
            <person name="Oliveira A.C."/>
        </authorList>
    </citation>
    <scope>NUCLEOTIDE SEQUENCE</scope>
</reference>
<dbReference type="InterPro" id="IPR001480">
    <property type="entry name" value="Bulb-type_lectin_dom"/>
</dbReference>
<dbReference type="SUPFAM" id="SSF51110">
    <property type="entry name" value="alpha-D-mannose-specific plant lectins"/>
    <property type="match status" value="1"/>
</dbReference>
<dbReference type="Gramene" id="OGLUM01G39710.1">
    <property type="protein sequence ID" value="OGLUM01G39710.1"/>
    <property type="gene ID" value="OGLUM01G39710"/>
</dbReference>
<keyword evidence="3 9" id="KW-0732">Signal</keyword>
<evidence type="ECO:0000313" key="12">
    <source>
        <dbReference type="Proteomes" id="UP000026961"/>
    </source>
</evidence>
<comment type="subcellular location">
    <subcellularLocation>
        <location evidence="1">Membrane</location>
        <topology evidence="1">Single-pass type I membrane protein</topology>
    </subcellularLocation>
</comment>
<evidence type="ECO:0000313" key="11">
    <source>
        <dbReference type="EnsemblPlants" id="OGLUM01G39710.1"/>
    </source>
</evidence>
<sequence>MAMAPRCTLSVLLPVALLLCAAIASPDFPLGKNFTVPLYYQQPADLAVTTTTVLNASHGAPLRPGVAAAISVVAGTGGLEGLSMCSLVVLLGNVTVWASDHDGGRFLVRGFCRLELTVDGDLRLTDAAGTVGWSSATAGRRAKVLRLTRSGNLRLLDAKNQYVWQSFDKPADKLLRGQRIGVPSYLTAPVTMISSAFFSLELKERSITANLNVGIKRYTYWELTPRHNRSVAFAEMDVLGLRLLDRQRRPVAQISPAIEAQVSFLALGEDGNLGMYFYDSHDMKFGPSYEALGFCELPLACGLRGVCSAAGECDDFSTYGVHPAPAAHRHSACNANTVADRHYMAVMEGVTTAIRPASPPTANVTMRQCADSCLCDCSCAAALYVLAAVADHGGACSRYEMTAGAREVIGGGHRHNYLYLVKAPRTRDSEHEHGDDDGAVNRVLTRILIGFGTLDVIGLCALTWLCAYYCIYLRDIPVLDDKDDEEADDEGGEAGRRGDAVSQSPPTNSEPVIELN</sequence>
<evidence type="ECO:0000256" key="1">
    <source>
        <dbReference type="ARBA" id="ARBA00004479"/>
    </source>
</evidence>
<protein>
    <recommendedName>
        <fullName evidence="2">non-specific serine/threonine protein kinase</fullName>
        <ecNumber evidence="2">2.7.11.1</ecNumber>
    </recommendedName>
</protein>
<feature type="chain" id="PRO_5002351199" description="non-specific serine/threonine protein kinase" evidence="9">
    <location>
        <begin position="25"/>
        <end position="516"/>
    </location>
</feature>
<dbReference type="Gene3D" id="2.90.10.10">
    <property type="entry name" value="Bulb-type lectin domain"/>
    <property type="match status" value="1"/>
</dbReference>
<evidence type="ECO:0000256" key="7">
    <source>
        <dbReference type="SAM" id="MobiDB-lite"/>
    </source>
</evidence>
<proteinExistence type="predicted"/>
<evidence type="ECO:0000256" key="8">
    <source>
        <dbReference type="SAM" id="Phobius"/>
    </source>
</evidence>
<feature type="compositionally biased region" description="Polar residues" evidence="7">
    <location>
        <begin position="501"/>
        <end position="510"/>
    </location>
</feature>
<evidence type="ECO:0000256" key="3">
    <source>
        <dbReference type="ARBA" id="ARBA00022729"/>
    </source>
</evidence>
<feature type="region of interest" description="Disordered" evidence="7">
    <location>
        <begin position="482"/>
        <end position="516"/>
    </location>
</feature>
<reference evidence="11" key="2">
    <citation type="submission" date="2015-04" db="UniProtKB">
        <authorList>
            <consortium name="EnsemblPlants"/>
        </authorList>
    </citation>
    <scope>IDENTIFICATION</scope>
</reference>
<dbReference type="EC" id="2.7.11.1" evidence="2"/>
<dbReference type="GO" id="GO:0016020">
    <property type="term" value="C:membrane"/>
    <property type="evidence" value="ECO:0007669"/>
    <property type="project" value="UniProtKB-SubCell"/>
</dbReference>
<evidence type="ECO:0000256" key="5">
    <source>
        <dbReference type="ARBA" id="ARBA00047899"/>
    </source>
</evidence>
<dbReference type="GO" id="GO:0051707">
    <property type="term" value="P:response to other organism"/>
    <property type="evidence" value="ECO:0007669"/>
    <property type="project" value="UniProtKB-ARBA"/>
</dbReference>
<dbReference type="AlphaFoldDB" id="A0A0D9YGR5"/>
<dbReference type="PROSITE" id="PS50927">
    <property type="entry name" value="BULB_LECTIN"/>
    <property type="match status" value="1"/>
</dbReference>
<feature type="transmembrane region" description="Helical" evidence="8">
    <location>
        <begin position="447"/>
        <end position="472"/>
    </location>
</feature>
<feature type="domain" description="Bulb-type lectin" evidence="10">
    <location>
        <begin position="53"/>
        <end position="168"/>
    </location>
</feature>